<proteinExistence type="inferred from homology"/>
<evidence type="ECO:0000256" key="5">
    <source>
        <dbReference type="ARBA" id="ARBA00022692"/>
    </source>
</evidence>
<dbReference type="EMBL" id="DTBQ01000062">
    <property type="protein sequence ID" value="HGM46535.1"/>
    <property type="molecule type" value="Genomic_DNA"/>
</dbReference>
<dbReference type="SUPFAM" id="SSF161098">
    <property type="entry name" value="MetI-like"/>
    <property type="match status" value="1"/>
</dbReference>
<dbReference type="InterPro" id="IPR000515">
    <property type="entry name" value="MetI-like"/>
</dbReference>
<dbReference type="Gene3D" id="1.10.3720.10">
    <property type="entry name" value="MetI-like"/>
    <property type="match status" value="1"/>
</dbReference>
<dbReference type="AlphaFoldDB" id="A0A7C4D1U6"/>
<feature type="domain" description="ABC transmembrane type-1" evidence="9">
    <location>
        <begin position="60"/>
        <end position="247"/>
    </location>
</feature>
<evidence type="ECO:0000256" key="4">
    <source>
        <dbReference type="ARBA" id="ARBA00022475"/>
    </source>
</evidence>
<dbReference type="GO" id="GO:0005886">
    <property type="term" value="C:plasma membrane"/>
    <property type="evidence" value="ECO:0007669"/>
    <property type="project" value="UniProtKB-SubCell"/>
</dbReference>
<evidence type="ECO:0000256" key="6">
    <source>
        <dbReference type="ARBA" id="ARBA00022989"/>
    </source>
</evidence>
<evidence type="ECO:0000313" key="10">
    <source>
        <dbReference type="EMBL" id="HGM46535.1"/>
    </source>
</evidence>
<dbReference type="CDD" id="cd06261">
    <property type="entry name" value="TM_PBP2"/>
    <property type="match status" value="1"/>
</dbReference>
<dbReference type="GO" id="GO:0055085">
    <property type="term" value="P:transmembrane transport"/>
    <property type="evidence" value="ECO:0007669"/>
    <property type="project" value="InterPro"/>
</dbReference>
<dbReference type="PROSITE" id="PS50928">
    <property type="entry name" value="ABC_TM1"/>
    <property type="match status" value="1"/>
</dbReference>
<keyword evidence="3 8" id="KW-0813">Transport</keyword>
<feature type="transmembrane region" description="Helical" evidence="8">
    <location>
        <begin position="7"/>
        <end position="27"/>
    </location>
</feature>
<evidence type="ECO:0000256" key="2">
    <source>
        <dbReference type="ARBA" id="ARBA00007069"/>
    </source>
</evidence>
<evidence type="ECO:0000256" key="3">
    <source>
        <dbReference type="ARBA" id="ARBA00022448"/>
    </source>
</evidence>
<dbReference type="Pfam" id="PF00528">
    <property type="entry name" value="BPD_transp_1"/>
    <property type="match status" value="1"/>
</dbReference>
<accession>A0A7C4D1U6</accession>
<dbReference type="InterPro" id="IPR035906">
    <property type="entry name" value="MetI-like_sf"/>
</dbReference>
<name>A0A7C4D1U6_THEPE</name>
<feature type="transmembrane region" description="Helical" evidence="8">
    <location>
        <begin position="229"/>
        <end position="248"/>
    </location>
</feature>
<evidence type="ECO:0000256" key="1">
    <source>
        <dbReference type="ARBA" id="ARBA00004651"/>
    </source>
</evidence>
<reference evidence="10" key="1">
    <citation type="journal article" date="2020" name="mSystems">
        <title>Genome- and Community-Level Interaction Insights into Carbon Utilization and Element Cycling Functions of Hydrothermarchaeota in Hydrothermal Sediment.</title>
        <authorList>
            <person name="Zhou Z."/>
            <person name="Liu Y."/>
            <person name="Xu W."/>
            <person name="Pan J."/>
            <person name="Luo Z.H."/>
            <person name="Li M."/>
        </authorList>
    </citation>
    <scope>NUCLEOTIDE SEQUENCE</scope>
    <source>
        <strain evidence="10">SpSt-649</strain>
    </source>
</reference>
<organism evidence="10">
    <name type="scientific">Thermofilum pendens</name>
    <dbReference type="NCBI Taxonomy" id="2269"/>
    <lineage>
        <taxon>Archaea</taxon>
        <taxon>Thermoproteota</taxon>
        <taxon>Thermoprotei</taxon>
        <taxon>Thermofilales</taxon>
        <taxon>Thermofilaceae</taxon>
        <taxon>Thermofilum</taxon>
    </lineage>
</organism>
<keyword evidence="7 8" id="KW-0472">Membrane</keyword>
<feature type="transmembrane region" description="Helical" evidence="8">
    <location>
        <begin position="174"/>
        <end position="195"/>
    </location>
</feature>
<protein>
    <submittedName>
        <fullName evidence="10">ABC transporter permease</fullName>
    </submittedName>
</protein>
<evidence type="ECO:0000259" key="9">
    <source>
        <dbReference type="PROSITE" id="PS50928"/>
    </source>
</evidence>
<evidence type="ECO:0000256" key="8">
    <source>
        <dbReference type="RuleBase" id="RU363032"/>
    </source>
</evidence>
<evidence type="ECO:0000256" key="7">
    <source>
        <dbReference type="ARBA" id="ARBA00023136"/>
    </source>
</evidence>
<gene>
    <name evidence="10" type="ORF">ENU21_02115</name>
</gene>
<feature type="transmembrane region" description="Helical" evidence="8">
    <location>
        <begin position="64"/>
        <end position="85"/>
    </location>
</feature>
<comment type="caution">
    <text evidence="10">The sequence shown here is derived from an EMBL/GenBank/DDBJ whole genome shotgun (WGS) entry which is preliminary data.</text>
</comment>
<feature type="transmembrane region" description="Helical" evidence="8">
    <location>
        <begin position="126"/>
        <end position="145"/>
    </location>
</feature>
<dbReference type="InterPro" id="IPR051789">
    <property type="entry name" value="Bact_Polyamine_Transport"/>
</dbReference>
<keyword evidence="6 8" id="KW-1133">Transmembrane helix</keyword>
<comment type="similarity">
    <text evidence="2">Belongs to the binding-protein-dependent transport system permease family. CysTW subfamily.</text>
</comment>
<sequence length="256" mass="28259">MRLKTILSGYTILILFLLYIPLAYVVVQSFNSSRYPGTWEGFTLSWYAKLISDAEVARAALNGFAVALSSAVISTVLGGVAAYHFSKKSSHSFLDSFFYVPIVLPEIVESVSLLMLYYYVGAELGFWTVLVGHTAYNIAYAYVALKPQFAITSRNIEAAALTLGAKPFDVFIRIYFPLAMPGVVSSLLITFVMSFDDFVKTAFTTGPGFKTLPLVIWSRAARGRATQDLNALATILIVVSLVASYVYTRQVFARRE</sequence>
<keyword evidence="5 8" id="KW-0812">Transmembrane</keyword>
<dbReference type="PANTHER" id="PTHR43848">
    <property type="entry name" value="PUTRESCINE TRANSPORT SYSTEM PERMEASE PROTEIN POTI"/>
    <property type="match status" value="1"/>
</dbReference>
<dbReference type="PANTHER" id="PTHR43848:SF2">
    <property type="entry name" value="PUTRESCINE TRANSPORT SYSTEM PERMEASE PROTEIN POTI"/>
    <property type="match status" value="1"/>
</dbReference>
<keyword evidence="4" id="KW-1003">Cell membrane</keyword>
<feature type="transmembrane region" description="Helical" evidence="8">
    <location>
        <begin position="97"/>
        <end position="120"/>
    </location>
</feature>
<comment type="subcellular location">
    <subcellularLocation>
        <location evidence="1 8">Cell membrane</location>
        <topology evidence="1 8">Multi-pass membrane protein</topology>
    </subcellularLocation>
</comment>